<dbReference type="Gene3D" id="3.30.1920.20">
    <property type="match status" value="1"/>
</dbReference>
<dbReference type="InterPro" id="IPR031861">
    <property type="entry name" value="Caud_bapl16_1st"/>
</dbReference>
<dbReference type="InterPro" id="IPR048783">
    <property type="entry name" value="Caud_bapl16_3rd"/>
</dbReference>
<evidence type="ECO:0000259" key="2">
    <source>
        <dbReference type="Pfam" id="PF20953"/>
    </source>
</evidence>
<evidence type="ECO:0000313" key="3">
    <source>
        <dbReference type="EMBL" id="ALM64133.1"/>
    </source>
</evidence>
<feature type="domain" description="Phage tail base-plate attachment protein N-terminal barrel" evidence="1">
    <location>
        <begin position="4"/>
        <end position="109"/>
    </location>
</feature>
<accession>A0A126HC09</accession>
<dbReference type="EMBL" id="KP793123">
    <property type="protein sequence ID" value="ALM64133.1"/>
    <property type="molecule type" value="Genomic_DNA"/>
</dbReference>
<proteinExistence type="predicted"/>
<dbReference type="Proteomes" id="UP000223626">
    <property type="component" value="Segment"/>
</dbReference>
<dbReference type="Gene3D" id="2.30.300.20">
    <property type="match status" value="1"/>
</dbReference>
<reference evidence="3 4" key="1">
    <citation type="journal article" date="2016" name="Sci. Rep.">
        <title>Comparative genomics and functional analysis of the 936 group of lactococcal Siphoviridae phages.</title>
        <authorList>
            <person name="Murphy J."/>
            <person name="Bottacini F."/>
            <person name="Mahony J."/>
            <person name="Kelleher P."/>
            <person name="Neve H."/>
            <person name="Zomer A."/>
            <person name="Nauta A."/>
            <person name="van Sinderen D."/>
        </authorList>
    </citation>
    <scope>NUCLEOTIDE SEQUENCE [LARGE SCALE GENOMIC DNA]</scope>
</reference>
<name>A0A126HC09_9CAUD</name>
<dbReference type="Pfam" id="PF16792">
    <property type="entry name" value="Caud_bapl16_1st"/>
    <property type="match status" value="1"/>
</dbReference>
<keyword evidence="4" id="KW-1185">Reference proteome</keyword>
<evidence type="ECO:0000313" key="4">
    <source>
        <dbReference type="Proteomes" id="UP000223626"/>
    </source>
</evidence>
<dbReference type="Gene3D" id="3.55.50.50">
    <property type="entry name" value="Baseplate protein Gp16, domain 2"/>
    <property type="match status" value="1"/>
</dbReference>
<organism evidence="3 4">
    <name type="scientific">Lactococcus phage 936 group phage Phi4.2</name>
    <dbReference type="NCBI Taxonomy" id="1636566"/>
    <lineage>
        <taxon>Viruses</taxon>
        <taxon>Duplodnaviria</taxon>
        <taxon>Heunggongvirae</taxon>
        <taxon>Uroviricota</taxon>
        <taxon>Caudoviricetes</taxon>
        <taxon>Skunavirus</taxon>
        <taxon>Skunavirus sv42</taxon>
    </lineage>
</organism>
<feature type="domain" description="Phage tail base-plate attachment protein C-terminal insertion" evidence="2">
    <location>
        <begin position="234"/>
        <end position="310"/>
    </location>
</feature>
<dbReference type="Pfam" id="PF20953">
    <property type="entry name" value="Caud_bapl16_3rd"/>
    <property type="match status" value="1"/>
</dbReference>
<evidence type="ECO:0000259" key="1">
    <source>
        <dbReference type="Pfam" id="PF16792"/>
    </source>
</evidence>
<dbReference type="InterPro" id="IPR043073">
    <property type="entry name" value="Gp16_domD4"/>
</dbReference>
<protein>
    <submittedName>
        <fullName evidence="3">Tail associated lysin</fullName>
    </submittedName>
</protein>
<gene>
    <name evidence="3" type="ORF">Phi42_18</name>
</gene>
<sequence length="366" mass="41742">MLAEYNLYDNFNPNVMEQKKEQVSSGIVVPSGYDIPKARGVLLDFECFQTGFEYTSKATLTTNAEVGDIVELLTIEDNSLAVSPNTKISNKLSIWYIITTIDETNKATLQNYFWYMIEGSSFPTKQITGTAQQAWTIIAGTGRKQLMYWEQMANWDETNLTIKFNRKADTVEIKELAKDLFSRLQLEPITFSHNLWGTKRPGLQQGLLTDEWKRQQKITMINDKSAPAIEKVVVAERSNYNYAKVFIKVPNTDHYPTNSIDYTINNSGNLVKMSNYTGIGLDLPEQRIIKTLFYDEVPTDSQIKSEIAPDSVVSKIYFNNNPLYPLQVNDLVKVWYKGTEYNGHIADRCFTSSGIDRLTFMEGNRG</sequence>
<dbReference type="InterPro" id="IPR043075">
    <property type="entry name" value="Gp16_dom1_2"/>
</dbReference>